<comment type="caution">
    <text evidence="2">The sequence shown here is derived from an EMBL/GenBank/DDBJ whole genome shotgun (WGS) entry which is preliminary data.</text>
</comment>
<gene>
    <name evidence="2" type="ORF">C7460_12544</name>
</gene>
<organism evidence="2 3">
    <name type="scientific">Marinoscillum furvescens DSM 4134</name>
    <dbReference type="NCBI Taxonomy" id="1122208"/>
    <lineage>
        <taxon>Bacteria</taxon>
        <taxon>Pseudomonadati</taxon>
        <taxon>Bacteroidota</taxon>
        <taxon>Cytophagia</taxon>
        <taxon>Cytophagales</taxon>
        <taxon>Reichenbachiellaceae</taxon>
        <taxon>Marinoscillum</taxon>
    </lineage>
</organism>
<dbReference type="InterPro" id="IPR013022">
    <property type="entry name" value="Xyl_isomerase-like_TIM-brl"/>
</dbReference>
<dbReference type="InterPro" id="IPR050312">
    <property type="entry name" value="IolE/XylAMocC-like"/>
</dbReference>
<reference evidence="2 3" key="1">
    <citation type="submission" date="2018-07" db="EMBL/GenBank/DDBJ databases">
        <title>Genomic Encyclopedia of Type Strains, Phase IV (KMG-IV): sequencing the most valuable type-strain genomes for metagenomic binning, comparative biology and taxonomic classification.</title>
        <authorList>
            <person name="Goeker M."/>
        </authorList>
    </citation>
    <scope>NUCLEOTIDE SEQUENCE [LARGE SCALE GENOMIC DNA]</scope>
    <source>
        <strain evidence="2 3">DSM 4134</strain>
    </source>
</reference>
<dbReference type="Gene3D" id="3.20.20.150">
    <property type="entry name" value="Divalent-metal-dependent TIM barrel enzymes"/>
    <property type="match status" value="1"/>
</dbReference>
<dbReference type="PROSITE" id="PS51318">
    <property type="entry name" value="TAT"/>
    <property type="match status" value="1"/>
</dbReference>
<dbReference type="GO" id="GO:0016853">
    <property type="term" value="F:isomerase activity"/>
    <property type="evidence" value="ECO:0007669"/>
    <property type="project" value="UniProtKB-KW"/>
</dbReference>
<dbReference type="Proteomes" id="UP000256779">
    <property type="component" value="Unassembled WGS sequence"/>
</dbReference>
<keyword evidence="2" id="KW-0413">Isomerase</keyword>
<dbReference type="RefSeq" id="WP_245986496.1">
    <property type="nucleotide sequence ID" value="NZ_QREG01000025.1"/>
</dbReference>
<dbReference type="EMBL" id="QREG01000025">
    <property type="protein sequence ID" value="RED93399.1"/>
    <property type="molecule type" value="Genomic_DNA"/>
</dbReference>
<dbReference type="SUPFAM" id="SSF51658">
    <property type="entry name" value="Xylose isomerase-like"/>
    <property type="match status" value="1"/>
</dbReference>
<proteinExistence type="predicted"/>
<dbReference type="InterPro" id="IPR006311">
    <property type="entry name" value="TAT_signal"/>
</dbReference>
<evidence type="ECO:0000313" key="3">
    <source>
        <dbReference type="Proteomes" id="UP000256779"/>
    </source>
</evidence>
<dbReference type="PANTHER" id="PTHR12110:SF41">
    <property type="entry name" value="INOSOSE DEHYDRATASE"/>
    <property type="match status" value="1"/>
</dbReference>
<dbReference type="PANTHER" id="PTHR12110">
    <property type="entry name" value="HYDROXYPYRUVATE ISOMERASE"/>
    <property type="match status" value="1"/>
</dbReference>
<dbReference type="AlphaFoldDB" id="A0A3D9KZ72"/>
<evidence type="ECO:0000313" key="2">
    <source>
        <dbReference type="EMBL" id="RED93399.1"/>
    </source>
</evidence>
<feature type="domain" description="Xylose isomerase-like TIM barrel" evidence="1">
    <location>
        <begin position="64"/>
        <end position="256"/>
    </location>
</feature>
<keyword evidence="3" id="KW-1185">Reference proteome</keyword>
<dbReference type="Pfam" id="PF01261">
    <property type="entry name" value="AP_endonuc_2"/>
    <property type="match status" value="1"/>
</dbReference>
<dbReference type="InterPro" id="IPR036237">
    <property type="entry name" value="Xyl_isomerase-like_sf"/>
</dbReference>
<accession>A0A3D9KZ72</accession>
<protein>
    <submittedName>
        <fullName evidence="2">Sugar phosphate isomerase/epimerase</fullName>
    </submittedName>
</protein>
<name>A0A3D9KZ72_MARFU</name>
<sequence length="293" mass="32998">MYKERRKFIKTSAVASAAVLLMPSCVTKTGKEAATAAIAGEQPQIGLGLYTVRNQMAQDPKGTLEKIAEIGYKKIEPFGFDGEKVFGMTAKEFKQIADDLGLQVVSGHIDPSVFQNKFEASLDFFAEVGQQYAVWPYQPADQRSLDDYKMIAETLSSCAEQAKKVGVNVCYHNHDFEYELVDGEVPLYLLRDQTDKAVQFELDLYWVTKAGKKPVEEFKKFDGRVPLWHVKDMANTEQRGFAEVGEGIIDYKEVFANKELSGMKHFFVEQDQSADPMKSIEISFKNLTEKILA</sequence>
<evidence type="ECO:0000259" key="1">
    <source>
        <dbReference type="Pfam" id="PF01261"/>
    </source>
</evidence>